<sequence length="431" mass="46730">MTNVKNIKNVKYKIPEKYLLVYLLGIYLIIVSLFFDSPKDILNGLKNIILSPDNLITDYVKVGGMGGAYFNSGVLTILSTFLVRKTGATLNGPLIAAIFTVCGFSFFGKNIFNSIPITLGVYLYSKFEKTEFKNYLLPALFGSALGPLVGEIAFGFGIPLSKSIFFAYLAGIIVGFVLPPLSQAFLRFHQGFNLYNVGFTAGMVGMFATAVLKMFDMEVETVNIISSGNNIKHAIVFYFCFILMIIIGFILNNKSFKNYKELLKNTGQLMADFISLYGFPITLINMGIMGIIGTTFILIIGGDLTGPTVGGILTIVGFAAFGKHPKNTIPILIGVRLATFLNTYDSLSASTLLAALFGTTLAPIAGKYGVSAGIFAGFCHAALVANVGYLHGGMNLYNNGFSGGFIAATLVPIFDSIISAIERRKRYYEKQ</sequence>
<keyword evidence="2" id="KW-1185">Reference proteome</keyword>
<proteinExistence type="predicted"/>
<dbReference type="EMBL" id="CP066744">
    <property type="protein sequence ID" value="QQK07960.1"/>
    <property type="molecule type" value="Genomic_DNA"/>
</dbReference>
<protein>
    <submittedName>
        <fullName evidence="1">DUF1576 domain-containing protein</fullName>
    </submittedName>
</protein>
<evidence type="ECO:0000313" key="1">
    <source>
        <dbReference type="EMBL" id="QQK07960.1"/>
    </source>
</evidence>
<name>A0AC61MQW3_9FIRM</name>
<organism evidence="1 2">
    <name type="scientific">Miniphocaeibacter halophilus</name>
    <dbReference type="NCBI Taxonomy" id="2931922"/>
    <lineage>
        <taxon>Bacteria</taxon>
        <taxon>Bacillati</taxon>
        <taxon>Bacillota</taxon>
        <taxon>Tissierellia</taxon>
        <taxon>Tissierellales</taxon>
        <taxon>Peptoniphilaceae</taxon>
        <taxon>Miniphocaeibacter</taxon>
    </lineage>
</organism>
<accession>A0AC61MQW3</accession>
<evidence type="ECO:0000313" key="2">
    <source>
        <dbReference type="Proteomes" id="UP000595814"/>
    </source>
</evidence>
<gene>
    <name evidence="1" type="ORF">JFY71_11955</name>
</gene>
<dbReference type="Proteomes" id="UP000595814">
    <property type="component" value="Chromosome"/>
</dbReference>
<reference evidence="1 2" key="1">
    <citation type="journal article" date="2022" name="Int. J. Syst. Evol. Microbiol.">
        <title>Miniphocaeibacter halophilus sp. nov., an ammonium-tolerant acetate-producing bacterium isolated from a biogas system.</title>
        <authorList>
            <person name="Schnurer A."/>
            <person name="Singh A."/>
            <person name="Bi S."/>
            <person name="Qiao W."/>
            <person name="Westerholm M."/>
        </authorList>
    </citation>
    <scope>NUCLEOTIDE SEQUENCE [LARGE SCALE GENOMIC DNA]</scope>
    <source>
        <strain evidence="1 2">AMB_01</strain>
    </source>
</reference>